<name>A0AAE0GA17_9CHLO</name>
<dbReference type="Proteomes" id="UP001190700">
    <property type="component" value="Unassembled WGS sequence"/>
</dbReference>
<dbReference type="PRINTS" id="PR00178">
    <property type="entry name" value="FATTYACIDBP"/>
</dbReference>
<proteinExistence type="predicted"/>
<keyword evidence="2" id="KW-1185">Reference proteome</keyword>
<dbReference type="AlphaFoldDB" id="A0AAE0GA17"/>
<evidence type="ECO:0000313" key="2">
    <source>
        <dbReference type="Proteomes" id="UP001190700"/>
    </source>
</evidence>
<organism evidence="1 2">
    <name type="scientific">Cymbomonas tetramitiformis</name>
    <dbReference type="NCBI Taxonomy" id="36881"/>
    <lineage>
        <taxon>Eukaryota</taxon>
        <taxon>Viridiplantae</taxon>
        <taxon>Chlorophyta</taxon>
        <taxon>Pyramimonadophyceae</taxon>
        <taxon>Pyramimonadales</taxon>
        <taxon>Pyramimonadaceae</taxon>
        <taxon>Cymbomonas</taxon>
    </lineage>
</organism>
<reference evidence="1 2" key="1">
    <citation type="journal article" date="2015" name="Genome Biol. Evol.">
        <title>Comparative Genomics of a Bacterivorous Green Alga Reveals Evolutionary Causalities and Consequences of Phago-Mixotrophic Mode of Nutrition.</title>
        <authorList>
            <person name="Burns J.A."/>
            <person name="Paasch A."/>
            <person name="Narechania A."/>
            <person name="Kim E."/>
        </authorList>
    </citation>
    <scope>NUCLEOTIDE SEQUENCE [LARGE SCALE GENOMIC DNA]</scope>
    <source>
        <strain evidence="1 2">PLY_AMNH</strain>
    </source>
</reference>
<gene>
    <name evidence="1" type="ORF">CYMTET_17497</name>
</gene>
<dbReference type="EMBL" id="LGRX02007793">
    <property type="protein sequence ID" value="KAK3274316.1"/>
    <property type="molecule type" value="Genomic_DNA"/>
</dbReference>
<dbReference type="Gene3D" id="2.40.128.20">
    <property type="match status" value="1"/>
</dbReference>
<dbReference type="InterPro" id="IPR000463">
    <property type="entry name" value="Fatty_acid-bd"/>
</dbReference>
<dbReference type="GO" id="GO:0008289">
    <property type="term" value="F:lipid binding"/>
    <property type="evidence" value="ECO:0007669"/>
    <property type="project" value="InterPro"/>
</dbReference>
<dbReference type="CDD" id="cd00742">
    <property type="entry name" value="FABP"/>
    <property type="match status" value="1"/>
</dbReference>
<comment type="caution">
    <text evidence="1">The sequence shown here is derived from an EMBL/GenBank/DDBJ whole genome shotgun (WGS) entry which is preliminary data.</text>
</comment>
<protein>
    <submittedName>
        <fullName evidence="1">Uncharacterized protein</fullName>
    </submittedName>
</protein>
<dbReference type="SUPFAM" id="SSF50814">
    <property type="entry name" value="Lipocalins"/>
    <property type="match status" value="1"/>
</dbReference>
<accession>A0AAE0GA17</accession>
<dbReference type="InterPro" id="IPR012674">
    <property type="entry name" value="Calycin"/>
</dbReference>
<evidence type="ECO:0000313" key="1">
    <source>
        <dbReference type="EMBL" id="KAK3274316.1"/>
    </source>
</evidence>
<sequence>MGKTDICGNWKKESTEKFDEFLQAQDVGWMIRQAAKAFSYGAGTDTMTISIDGDNIKIDFVSKASGCNQGVIGKGKGENPEGKAPNGDALIIVMNWNGDNLQMEGHDKAGKKKVVIEEYFMEGDKLIKTLTVGDVVAREVYVKIPPLTFESLRYIHTKRPREDY</sequence>